<gene>
    <name evidence="10" type="ORF">AVE30378_01204</name>
</gene>
<keyword evidence="4 8" id="KW-1003">Cell membrane</keyword>
<dbReference type="GO" id="GO:0005886">
    <property type="term" value="C:plasma membrane"/>
    <property type="evidence" value="ECO:0007669"/>
    <property type="project" value="UniProtKB-SubCell"/>
</dbReference>
<accession>A0A446CA34</accession>
<evidence type="ECO:0000313" key="10">
    <source>
        <dbReference type="EMBL" id="SSW64769.1"/>
    </source>
</evidence>
<feature type="transmembrane region" description="Helical" evidence="8">
    <location>
        <begin position="174"/>
        <end position="196"/>
    </location>
</feature>
<reference evidence="10 11" key="1">
    <citation type="submission" date="2018-07" db="EMBL/GenBank/DDBJ databases">
        <authorList>
            <person name="Peeters C."/>
        </authorList>
    </citation>
    <scope>NUCLEOTIDE SEQUENCE [LARGE SCALE GENOMIC DNA]</scope>
    <source>
        <strain evidence="10 11">LMG 30378</strain>
    </source>
</reference>
<evidence type="ECO:0000313" key="11">
    <source>
        <dbReference type="Proteomes" id="UP000289465"/>
    </source>
</evidence>
<feature type="transmembrane region" description="Helical" evidence="8">
    <location>
        <begin position="239"/>
        <end position="260"/>
    </location>
</feature>
<evidence type="ECO:0000256" key="8">
    <source>
        <dbReference type="RuleBase" id="RU363041"/>
    </source>
</evidence>
<feature type="transmembrane region" description="Helical" evidence="8">
    <location>
        <begin position="208"/>
        <end position="227"/>
    </location>
</feature>
<evidence type="ECO:0000256" key="5">
    <source>
        <dbReference type="ARBA" id="ARBA00022692"/>
    </source>
</evidence>
<feature type="region of interest" description="Disordered" evidence="9">
    <location>
        <begin position="1"/>
        <end position="29"/>
    </location>
</feature>
<evidence type="ECO:0000256" key="7">
    <source>
        <dbReference type="ARBA" id="ARBA00023136"/>
    </source>
</evidence>
<dbReference type="InterPro" id="IPR052017">
    <property type="entry name" value="TSUP"/>
</dbReference>
<evidence type="ECO:0000256" key="2">
    <source>
        <dbReference type="ARBA" id="ARBA00009142"/>
    </source>
</evidence>
<dbReference type="PANTHER" id="PTHR30269:SF37">
    <property type="entry name" value="MEMBRANE TRANSPORTER PROTEIN"/>
    <property type="match status" value="1"/>
</dbReference>
<dbReference type="EMBL" id="UFQC01000005">
    <property type="protein sequence ID" value="SSW64769.1"/>
    <property type="molecule type" value="Genomic_DNA"/>
</dbReference>
<organism evidence="10 11">
    <name type="scientific">Achromobacter veterisilvae</name>
    <dbReference type="NCBI Taxonomy" id="2069367"/>
    <lineage>
        <taxon>Bacteria</taxon>
        <taxon>Pseudomonadati</taxon>
        <taxon>Pseudomonadota</taxon>
        <taxon>Betaproteobacteria</taxon>
        <taxon>Burkholderiales</taxon>
        <taxon>Alcaligenaceae</taxon>
        <taxon>Achromobacter</taxon>
    </lineage>
</organism>
<keyword evidence="3" id="KW-0813">Transport</keyword>
<dbReference type="Pfam" id="PF01925">
    <property type="entry name" value="TauE"/>
    <property type="match status" value="1"/>
</dbReference>
<proteinExistence type="inferred from homology"/>
<dbReference type="InterPro" id="IPR002781">
    <property type="entry name" value="TM_pro_TauE-like"/>
</dbReference>
<evidence type="ECO:0000256" key="6">
    <source>
        <dbReference type="ARBA" id="ARBA00022989"/>
    </source>
</evidence>
<evidence type="ECO:0000256" key="9">
    <source>
        <dbReference type="SAM" id="MobiDB-lite"/>
    </source>
</evidence>
<feature type="transmembrane region" description="Helical" evidence="8">
    <location>
        <begin position="86"/>
        <end position="105"/>
    </location>
</feature>
<keyword evidence="5 8" id="KW-0812">Transmembrane</keyword>
<feature type="transmembrane region" description="Helical" evidence="8">
    <location>
        <begin position="272"/>
        <end position="292"/>
    </location>
</feature>
<name>A0A446CA34_9BURK</name>
<comment type="similarity">
    <text evidence="2 8">Belongs to the 4-toluene sulfonate uptake permease (TSUP) (TC 2.A.102) family.</text>
</comment>
<keyword evidence="7 8" id="KW-0472">Membrane</keyword>
<evidence type="ECO:0000256" key="4">
    <source>
        <dbReference type="ARBA" id="ARBA00022475"/>
    </source>
</evidence>
<protein>
    <recommendedName>
        <fullName evidence="8">Probable membrane transporter protein</fullName>
    </recommendedName>
</protein>
<comment type="subcellular location">
    <subcellularLocation>
        <location evidence="1 8">Cell membrane</location>
        <topology evidence="1 8">Multi-pass membrane protein</topology>
    </subcellularLocation>
</comment>
<sequence>MIAGDKKCRSQRAVPPSIRPHAASMRGPGRAEAGQALPLSMSISQYLLFLACVALATYAQTMTGFAFGLVLLGLSGIFQLASVSEVANVVSVLSLVNAAVTLARARPQVNWSVMRPAMFSSLLGVGAGVAALAWISGSMAVLLQLLLGVTILACAVLLVARAQPLARVSSRKSFLFFGAVSGVLGGLFSSAGPPMVYHLYRQPLPLAAIRNSLLILFSLNAIVRLTLVTGQGEFMASSLWLSVLALPIVIGVTWLARRYATADSMKTVKRMVFVLLLAAGLGLIVPAFRTLAAG</sequence>
<dbReference type="Proteomes" id="UP000289465">
    <property type="component" value="Unassembled WGS sequence"/>
</dbReference>
<dbReference type="PANTHER" id="PTHR30269">
    <property type="entry name" value="TRANSMEMBRANE PROTEIN YFCA"/>
    <property type="match status" value="1"/>
</dbReference>
<feature type="transmembrane region" description="Helical" evidence="8">
    <location>
        <begin position="141"/>
        <end position="162"/>
    </location>
</feature>
<feature type="transmembrane region" description="Helical" evidence="8">
    <location>
        <begin position="46"/>
        <end position="74"/>
    </location>
</feature>
<keyword evidence="6 8" id="KW-1133">Transmembrane helix</keyword>
<evidence type="ECO:0000256" key="3">
    <source>
        <dbReference type="ARBA" id="ARBA00022448"/>
    </source>
</evidence>
<feature type="transmembrane region" description="Helical" evidence="8">
    <location>
        <begin position="117"/>
        <end position="135"/>
    </location>
</feature>
<dbReference type="AlphaFoldDB" id="A0A446CA34"/>
<evidence type="ECO:0000256" key="1">
    <source>
        <dbReference type="ARBA" id="ARBA00004651"/>
    </source>
</evidence>